<evidence type="ECO:0000256" key="2">
    <source>
        <dbReference type="ARBA" id="ARBA00023002"/>
    </source>
</evidence>
<evidence type="ECO:0000313" key="8">
    <source>
        <dbReference type="Proteomes" id="UP000188181"/>
    </source>
</evidence>
<evidence type="ECO:0000313" key="7">
    <source>
        <dbReference type="EMBL" id="AQQ70602.1"/>
    </source>
</evidence>
<feature type="domain" description="D-isomer specific 2-hydroxyacid dehydrogenase catalytic" evidence="5">
    <location>
        <begin position="7"/>
        <end position="332"/>
    </location>
</feature>
<dbReference type="InterPro" id="IPR006139">
    <property type="entry name" value="D-isomer_2_OHA_DH_cat_dom"/>
</dbReference>
<organism evidence="7 8">
    <name type="scientific">Limihaloglobus sulfuriphilus</name>
    <dbReference type="NCBI Taxonomy" id="1851148"/>
    <lineage>
        <taxon>Bacteria</taxon>
        <taxon>Pseudomonadati</taxon>
        <taxon>Planctomycetota</taxon>
        <taxon>Phycisphaerae</taxon>
        <taxon>Sedimentisphaerales</taxon>
        <taxon>Sedimentisphaeraceae</taxon>
        <taxon>Limihaloglobus</taxon>
    </lineage>
</organism>
<dbReference type="PROSITE" id="PS00671">
    <property type="entry name" value="D_2_HYDROXYACID_DH_3"/>
    <property type="match status" value="1"/>
</dbReference>
<keyword evidence="2 4" id="KW-0560">Oxidoreductase</keyword>
<feature type="domain" description="D-isomer specific 2-hydroxyacid dehydrogenase NAD-binding" evidence="6">
    <location>
        <begin position="114"/>
        <end position="301"/>
    </location>
</feature>
<dbReference type="OrthoDB" id="277029at2"/>
<dbReference type="Gene3D" id="3.40.50.720">
    <property type="entry name" value="NAD(P)-binding Rossmann-like Domain"/>
    <property type="match status" value="2"/>
</dbReference>
<dbReference type="EMBL" id="CP019646">
    <property type="protein sequence ID" value="AQQ70602.1"/>
    <property type="molecule type" value="Genomic_DNA"/>
</dbReference>
<dbReference type="SUPFAM" id="SSF52283">
    <property type="entry name" value="Formate/glycerate dehydrogenase catalytic domain-like"/>
    <property type="match status" value="1"/>
</dbReference>
<dbReference type="InterPro" id="IPR029752">
    <property type="entry name" value="D-isomer_DH_CS1"/>
</dbReference>
<proteinExistence type="inferred from homology"/>
<dbReference type="InterPro" id="IPR036291">
    <property type="entry name" value="NAD(P)-bd_dom_sf"/>
</dbReference>
<dbReference type="AlphaFoldDB" id="A0A1Q2MEB9"/>
<dbReference type="Pfam" id="PF00389">
    <property type="entry name" value="2-Hacid_dh"/>
    <property type="match status" value="1"/>
</dbReference>
<keyword evidence="8" id="KW-1185">Reference proteome</keyword>
<comment type="similarity">
    <text evidence="1 4">Belongs to the D-isomer specific 2-hydroxyacid dehydrogenase family.</text>
</comment>
<gene>
    <name evidence="7" type="primary">ldhA</name>
    <name evidence="7" type="ORF">SMSP2_00955</name>
</gene>
<dbReference type="STRING" id="1851148.SMSP2_00955"/>
<dbReference type="InterPro" id="IPR006140">
    <property type="entry name" value="D-isomer_DH_NAD-bd"/>
</dbReference>
<name>A0A1Q2MEB9_9BACT</name>
<protein>
    <submittedName>
        <fullName evidence="7">D-lactate dehydrogenase</fullName>
        <ecNumber evidence="7">1.1.1.28</ecNumber>
    </submittedName>
</protein>
<dbReference type="InterPro" id="IPR058205">
    <property type="entry name" value="D-LDH-like"/>
</dbReference>
<evidence type="ECO:0000256" key="1">
    <source>
        <dbReference type="ARBA" id="ARBA00005854"/>
    </source>
</evidence>
<evidence type="ECO:0000256" key="3">
    <source>
        <dbReference type="ARBA" id="ARBA00023027"/>
    </source>
</evidence>
<dbReference type="PROSITE" id="PS00065">
    <property type="entry name" value="D_2_HYDROXYACID_DH_1"/>
    <property type="match status" value="1"/>
</dbReference>
<dbReference type="EC" id="1.1.1.28" evidence="7"/>
<dbReference type="GO" id="GO:0051287">
    <property type="term" value="F:NAD binding"/>
    <property type="evidence" value="ECO:0007669"/>
    <property type="project" value="InterPro"/>
</dbReference>
<dbReference type="Pfam" id="PF02826">
    <property type="entry name" value="2-Hacid_dh_C"/>
    <property type="match status" value="1"/>
</dbReference>
<dbReference type="RefSeq" id="WP_146682853.1">
    <property type="nucleotide sequence ID" value="NZ_CP019646.1"/>
</dbReference>
<keyword evidence="3" id="KW-0520">NAD</keyword>
<evidence type="ECO:0000259" key="6">
    <source>
        <dbReference type="Pfam" id="PF02826"/>
    </source>
</evidence>
<dbReference type="CDD" id="cd12183">
    <property type="entry name" value="LDH_like_2"/>
    <property type="match status" value="1"/>
</dbReference>
<dbReference type="Proteomes" id="UP000188181">
    <property type="component" value="Chromosome"/>
</dbReference>
<evidence type="ECO:0000259" key="5">
    <source>
        <dbReference type="Pfam" id="PF00389"/>
    </source>
</evidence>
<dbReference type="KEGG" id="pbas:SMSP2_00955"/>
<dbReference type="PANTHER" id="PTHR43026:SF1">
    <property type="entry name" value="2-HYDROXYACID DEHYDROGENASE HOMOLOG 1-RELATED"/>
    <property type="match status" value="1"/>
</dbReference>
<dbReference type="SUPFAM" id="SSF51735">
    <property type="entry name" value="NAD(P)-binding Rossmann-fold domains"/>
    <property type="match status" value="1"/>
</dbReference>
<dbReference type="GO" id="GO:0008720">
    <property type="term" value="F:D-lactate dehydrogenase (NAD+) activity"/>
    <property type="evidence" value="ECO:0007669"/>
    <property type="project" value="UniProtKB-EC"/>
</dbReference>
<dbReference type="InterPro" id="IPR029753">
    <property type="entry name" value="D-isomer_DH_CS"/>
</dbReference>
<evidence type="ECO:0000256" key="4">
    <source>
        <dbReference type="RuleBase" id="RU003719"/>
    </source>
</evidence>
<dbReference type="PANTHER" id="PTHR43026">
    <property type="entry name" value="2-HYDROXYACID DEHYDROGENASE HOMOLOG 1-RELATED"/>
    <property type="match status" value="1"/>
</dbReference>
<sequence length="349" mass="39306">MTNPKKIAFFDAKPYDKRSFDEVNKDYGFDINYFDAHLDENTVELSQGFDGVCAFVNDTLNKNVIDHLNEHKIGVIGLRCAGYNNVDFKAAYGKIHVLRVPAYSPYAVAEHAAALILALNRKTHRAYYRTRDANFSINGLMGFDLHGKTAGIVGTGKIGKCLISILKGFGMRVLAYDKFPDKDYAEKEGINYVSFEELASKSDIISLHCPLNEETEWLINKESINRMKDGVILINTGRGKLIDTQALIDGLKSGKIGSAGLDVYEEENQYFFEDRSAEVISDDVLARLLMFPNVLVTSHQGFFTKEAVKNIAETTLGNFKEYFEGGYLKNEICYKCDQHCRKKDGKRCF</sequence>
<reference evidence="8" key="1">
    <citation type="submission" date="2017-02" db="EMBL/GenBank/DDBJ databases">
        <title>Comparative genomics and description of representatives of a novel lineage of planctomycetes thriving in anoxic sediments.</title>
        <authorList>
            <person name="Spring S."/>
            <person name="Bunk B."/>
            <person name="Sproer C."/>
        </authorList>
    </citation>
    <scope>NUCLEOTIDE SEQUENCE [LARGE SCALE GENOMIC DNA]</scope>
    <source>
        <strain evidence="8">SM-Chi-D1</strain>
    </source>
</reference>
<dbReference type="FunFam" id="3.40.50.720:FF:000292">
    <property type="entry name" value="Putative D-lactate dehydrogenase"/>
    <property type="match status" value="1"/>
</dbReference>
<accession>A0A1Q2MEB9</accession>